<name>A0A0V1HR74_9BILA</name>
<evidence type="ECO:0000313" key="1">
    <source>
        <dbReference type="EMBL" id="KRZ13068.1"/>
    </source>
</evidence>
<reference evidence="1 2" key="1">
    <citation type="submission" date="2015-01" db="EMBL/GenBank/DDBJ databases">
        <title>Evolution of Trichinella species and genotypes.</title>
        <authorList>
            <person name="Korhonen P.K."/>
            <person name="Edoardo P."/>
            <person name="Giuseppe L.R."/>
            <person name="Gasser R.B."/>
        </authorList>
    </citation>
    <scope>NUCLEOTIDE SEQUENCE [LARGE SCALE GENOMIC DNA]</scope>
    <source>
        <strain evidence="1">ISS1029</strain>
    </source>
</reference>
<dbReference type="EMBL" id="JYDP01000035">
    <property type="protein sequence ID" value="KRZ13068.1"/>
    <property type="molecule type" value="Genomic_DNA"/>
</dbReference>
<dbReference type="Proteomes" id="UP000055024">
    <property type="component" value="Unassembled WGS sequence"/>
</dbReference>
<proteinExistence type="predicted"/>
<gene>
    <name evidence="1" type="ORF">T11_9066</name>
</gene>
<dbReference type="AlphaFoldDB" id="A0A0V1HR74"/>
<evidence type="ECO:0000313" key="2">
    <source>
        <dbReference type="Proteomes" id="UP000055024"/>
    </source>
</evidence>
<sequence>MSTSRARKTAANFSKTVVDKISTPASVEYQSLPVKSLKGLANGGKSVFKANRLRGCPKLSEKDQKSKV</sequence>
<protein>
    <submittedName>
        <fullName evidence="1">Uncharacterized protein</fullName>
    </submittedName>
</protein>
<accession>A0A0V1HR74</accession>
<organism evidence="1 2">
    <name type="scientific">Trichinella zimbabwensis</name>
    <dbReference type="NCBI Taxonomy" id="268475"/>
    <lineage>
        <taxon>Eukaryota</taxon>
        <taxon>Metazoa</taxon>
        <taxon>Ecdysozoa</taxon>
        <taxon>Nematoda</taxon>
        <taxon>Enoplea</taxon>
        <taxon>Dorylaimia</taxon>
        <taxon>Trichinellida</taxon>
        <taxon>Trichinellidae</taxon>
        <taxon>Trichinella</taxon>
    </lineage>
</organism>
<keyword evidence="2" id="KW-1185">Reference proteome</keyword>
<comment type="caution">
    <text evidence="1">The sequence shown here is derived from an EMBL/GenBank/DDBJ whole genome shotgun (WGS) entry which is preliminary data.</text>
</comment>